<proteinExistence type="predicted"/>
<name>A0A1C6SWC1_9ACTN</name>
<dbReference type="OrthoDB" id="8163513at2"/>
<protein>
    <recommendedName>
        <fullName evidence="3">Methyltransferase domain-containing protein</fullName>
    </recommendedName>
</protein>
<sequence length="222" mass="24126">MALDWYDWHADYDDPDSPLSQRLAEVRRVVGAALDRAPAGPLRAVSLCAGQGRDLVPVLAEHPRGVDVTARLVELDPRNAEVAAGAVRAAGLTRVEVVRADAARTDVWADLVPAEIVMVCGLFGNMTNASVRAVVRHCGQLCATGGTVVWTRHRGAPDLVPTICDWFVEEGFELLSLTEPTVPSAVGAHRLIERPRPLPPGVTMFEFADRPHRPRTFADQSR</sequence>
<dbReference type="STRING" id="145854.GA0074692_3666"/>
<dbReference type="Proteomes" id="UP000198959">
    <property type="component" value="Unassembled WGS sequence"/>
</dbReference>
<evidence type="ECO:0000313" key="1">
    <source>
        <dbReference type="EMBL" id="SCL33807.1"/>
    </source>
</evidence>
<dbReference type="Gene3D" id="3.40.50.150">
    <property type="entry name" value="Vaccinia Virus protein VP39"/>
    <property type="match status" value="1"/>
</dbReference>
<evidence type="ECO:0008006" key="3">
    <source>
        <dbReference type="Google" id="ProtNLM"/>
    </source>
</evidence>
<dbReference type="SUPFAM" id="SSF53335">
    <property type="entry name" value="S-adenosyl-L-methionine-dependent methyltransferases"/>
    <property type="match status" value="1"/>
</dbReference>
<reference evidence="2" key="1">
    <citation type="submission" date="2016-06" db="EMBL/GenBank/DDBJ databases">
        <authorList>
            <person name="Varghese N."/>
            <person name="Submissions Spin"/>
        </authorList>
    </citation>
    <scope>NUCLEOTIDE SEQUENCE [LARGE SCALE GENOMIC DNA]</scope>
    <source>
        <strain evidence="2">DSM 43817</strain>
    </source>
</reference>
<evidence type="ECO:0000313" key="2">
    <source>
        <dbReference type="Proteomes" id="UP000198959"/>
    </source>
</evidence>
<organism evidence="1 2">
    <name type="scientific">Micromonospora pallida</name>
    <dbReference type="NCBI Taxonomy" id="145854"/>
    <lineage>
        <taxon>Bacteria</taxon>
        <taxon>Bacillati</taxon>
        <taxon>Actinomycetota</taxon>
        <taxon>Actinomycetes</taxon>
        <taxon>Micromonosporales</taxon>
        <taxon>Micromonosporaceae</taxon>
        <taxon>Micromonospora</taxon>
    </lineage>
</organism>
<dbReference type="InterPro" id="IPR029063">
    <property type="entry name" value="SAM-dependent_MTases_sf"/>
</dbReference>
<dbReference type="RefSeq" id="WP_091646143.1">
    <property type="nucleotide sequence ID" value="NZ_FMHW01000002.1"/>
</dbReference>
<gene>
    <name evidence="1" type="ORF">GA0074692_3666</name>
</gene>
<keyword evidence="2" id="KW-1185">Reference proteome</keyword>
<accession>A0A1C6SWC1</accession>
<dbReference type="AlphaFoldDB" id="A0A1C6SWC1"/>
<dbReference type="EMBL" id="FMHW01000002">
    <property type="protein sequence ID" value="SCL33807.1"/>
    <property type="molecule type" value="Genomic_DNA"/>
</dbReference>